<reference evidence="1" key="2">
    <citation type="submission" date="2020-11" db="EMBL/GenBank/DDBJ databases">
        <authorList>
            <person name="McCartney M.A."/>
            <person name="Auch B."/>
            <person name="Kono T."/>
            <person name="Mallez S."/>
            <person name="Becker A."/>
            <person name="Gohl D.M."/>
            <person name="Silverstein K.A.T."/>
            <person name="Koren S."/>
            <person name="Bechman K.B."/>
            <person name="Herman A."/>
            <person name="Abrahante J.E."/>
            <person name="Garbe J."/>
        </authorList>
    </citation>
    <scope>NUCLEOTIDE SEQUENCE</scope>
    <source>
        <strain evidence="1">Duluth1</strain>
        <tissue evidence="1">Whole animal</tissue>
    </source>
</reference>
<dbReference type="EMBL" id="JAIWYP010000003">
    <property type="protein sequence ID" value="KAH3852430.1"/>
    <property type="molecule type" value="Genomic_DNA"/>
</dbReference>
<name>A0A9D4L6L9_DREPO</name>
<reference evidence="1" key="1">
    <citation type="journal article" date="2019" name="bioRxiv">
        <title>The Genome of the Zebra Mussel, Dreissena polymorpha: A Resource for Invasive Species Research.</title>
        <authorList>
            <person name="McCartney M.A."/>
            <person name="Auch B."/>
            <person name="Kono T."/>
            <person name="Mallez S."/>
            <person name="Zhang Y."/>
            <person name="Obille A."/>
            <person name="Becker A."/>
            <person name="Abrahante J.E."/>
            <person name="Garbe J."/>
            <person name="Badalamenti J.P."/>
            <person name="Herman A."/>
            <person name="Mangelson H."/>
            <person name="Liachko I."/>
            <person name="Sullivan S."/>
            <person name="Sone E.D."/>
            <person name="Koren S."/>
            <person name="Silverstein K.A.T."/>
            <person name="Beckman K.B."/>
            <person name="Gohl D.M."/>
        </authorList>
    </citation>
    <scope>NUCLEOTIDE SEQUENCE</scope>
    <source>
        <strain evidence="1">Duluth1</strain>
        <tissue evidence="1">Whole animal</tissue>
    </source>
</reference>
<keyword evidence="2" id="KW-1185">Reference proteome</keyword>
<accession>A0A9D4L6L9</accession>
<gene>
    <name evidence="1" type="ORF">DPMN_094939</name>
</gene>
<evidence type="ECO:0000313" key="2">
    <source>
        <dbReference type="Proteomes" id="UP000828390"/>
    </source>
</evidence>
<evidence type="ECO:0000313" key="1">
    <source>
        <dbReference type="EMBL" id="KAH3852430.1"/>
    </source>
</evidence>
<organism evidence="1 2">
    <name type="scientific">Dreissena polymorpha</name>
    <name type="common">Zebra mussel</name>
    <name type="synonym">Mytilus polymorpha</name>
    <dbReference type="NCBI Taxonomy" id="45954"/>
    <lineage>
        <taxon>Eukaryota</taxon>
        <taxon>Metazoa</taxon>
        <taxon>Spiralia</taxon>
        <taxon>Lophotrochozoa</taxon>
        <taxon>Mollusca</taxon>
        <taxon>Bivalvia</taxon>
        <taxon>Autobranchia</taxon>
        <taxon>Heteroconchia</taxon>
        <taxon>Euheterodonta</taxon>
        <taxon>Imparidentia</taxon>
        <taxon>Neoheterodontei</taxon>
        <taxon>Myida</taxon>
        <taxon>Dreissenoidea</taxon>
        <taxon>Dreissenidae</taxon>
        <taxon>Dreissena</taxon>
    </lineage>
</organism>
<protein>
    <submittedName>
        <fullName evidence="1">Uncharacterized protein</fullName>
    </submittedName>
</protein>
<proteinExistence type="predicted"/>
<sequence>MGYWNLLGETPIRRQNSHNHYWLREPPEREPNPTTSIYFLEQKSTTSGTGHPSKHGIFGTSTRNILGEAPIRRHFRNAHTIIMGYRNLRGENPIRRHFRNKAPVQTGRKAFIMFISIA</sequence>
<dbReference type="Proteomes" id="UP000828390">
    <property type="component" value="Unassembled WGS sequence"/>
</dbReference>
<dbReference type="AlphaFoldDB" id="A0A9D4L6L9"/>
<comment type="caution">
    <text evidence="1">The sequence shown here is derived from an EMBL/GenBank/DDBJ whole genome shotgun (WGS) entry which is preliminary data.</text>
</comment>